<evidence type="ECO:0000313" key="6">
    <source>
        <dbReference type="Proteomes" id="UP000075324"/>
    </source>
</evidence>
<dbReference type="Gene3D" id="1.10.10.60">
    <property type="entry name" value="Homeodomain-like"/>
    <property type="match status" value="2"/>
</dbReference>
<gene>
    <name evidence="5" type="ORF">B4110_0816</name>
</gene>
<comment type="caution">
    <text evidence="5">The sequence shown here is derived from an EMBL/GenBank/DDBJ whole genome shotgun (WGS) entry which is preliminary data.</text>
</comment>
<dbReference type="PRINTS" id="PR00032">
    <property type="entry name" value="HTHARAC"/>
</dbReference>
<sequence length="287" mass="34235">MEYITFSFPPFPIFIKGAESVFPKGQKHFRRTFSVFDLLYVKKGCLYMTEENKEFAVKEGEYLILIPGREHYGHYPCTEETQLVWLHFTIEGGYDVVPKQALSWHNVIEREATYVEPVQYRFWIRQYAKVKQRERIEQLLQQLVELNEERDPDRSLKQLLYFVEFLWQLQKQELHIPSASEKVCAEAVAYIERHYAEPITIQQLAQSLRFHPDYITRCMQKTIGMSFVQYLNYYRLSKAKKWLAETNETIEAIAKRAGIEDGAYFSRLFKKIEGVTPTEYRRTVHRM</sequence>
<name>A0A150MUF0_9BACL</name>
<dbReference type="InterPro" id="IPR009057">
    <property type="entry name" value="Homeodomain-like_sf"/>
</dbReference>
<dbReference type="SMART" id="SM00342">
    <property type="entry name" value="HTH_ARAC"/>
    <property type="match status" value="1"/>
</dbReference>
<organism evidence="5 6">
    <name type="scientific">Parageobacillus toebii</name>
    <dbReference type="NCBI Taxonomy" id="153151"/>
    <lineage>
        <taxon>Bacteria</taxon>
        <taxon>Bacillati</taxon>
        <taxon>Bacillota</taxon>
        <taxon>Bacilli</taxon>
        <taxon>Bacillales</taxon>
        <taxon>Anoxybacillaceae</taxon>
        <taxon>Parageobacillus</taxon>
    </lineage>
</organism>
<dbReference type="Pfam" id="PF12833">
    <property type="entry name" value="HTH_18"/>
    <property type="match status" value="1"/>
</dbReference>
<evidence type="ECO:0000256" key="2">
    <source>
        <dbReference type="ARBA" id="ARBA00023125"/>
    </source>
</evidence>
<protein>
    <recommendedName>
        <fullName evidence="4">HTH araC/xylS-type domain-containing protein</fullName>
    </recommendedName>
</protein>
<dbReference type="Proteomes" id="UP000075324">
    <property type="component" value="Unassembled WGS sequence"/>
</dbReference>
<dbReference type="InterPro" id="IPR018060">
    <property type="entry name" value="HTH_AraC"/>
</dbReference>
<proteinExistence type="predicted"/>
<dbReference type="PANTHER" id="PTHR43280">
    <property type="entry name" value="ARAC-FAMILY TRANSCRIPTIONAL REGULATOR"/>
    <property type="match status" value="1"/>
</dbReference>
<accession>A0A150MUF0</accession>
<reference evidence="5 6" key="1">
    <citation type="submission" date="2016-01" db="EMBL/GenBank/DDBJ databases">
        <title>Draft Genome Sequences of Seven Thermophilic Sporeformers Isolated from Foods.</title>
        <authorList>
            <person name="Berendsen E.M."/>
            <person name="Wells-Bennik M.H."/>
            <person name="Krawcyk A.O."/>
            <person name="De Jong A."/>
            <person name="Holsappel S."/>
            <person name="Eijlander R.T."/>
            <person name="Kuipers O.P."/>
        </authorList>
    </citation>
    <scope>NUCLEOTIDE SEQUENCE [LARGE SCALE GENOMIC DNA]</scope>
    <source>
        <strain evidence="5 6">B4110</strain>
    </source>
</reference>
<evidence type="ECO:0000256" key="3">
    <source>
        <dbReference type="ARBA" id="ARBA00023163"/>
    </source>
</evidence>
<dbReference type="PROSITE" id="PS01124">
    <property type="entry name" value="HTH_ARAC_FAMILY_2"/>
    <property type="match status" value="1"/>
</dbReference>
<dbReference type="InterPro" id="IPR020449">
    <property type="entry name" value="Tscrpt_reg_AraC-type_HTH"/>
</dbReference>
<dbReference type="EMBL" id="LQYW01000085">
    <property type="protein sequence ID" value="KYD28054.1"/>
    <property type="molecule type" value="Genomic_DNA"/>
</dbReference>
<dbReference type="InterPro" id="IPR037923">
    <property type="entry name" value="HTH-like"/>
</dbReference>
<dbReference type="AlphaFoldDB" id="A0A150MUF0"/>
<keyword evidence="1" id="KW-0805">Transcription regulation</keyword>
<keyword evidence="3" id="KW-0804">Transcription</keyword>
<evidence type="ECO:0000259" key="4">
    <source>
        <dbReference type="PROSITE" id="PS01124"/>
    </source>
</evidence>
<dbReference type="SUPFAM" id="SSF46689">
    <property type="entry name" value="Homeodomain-like"/>
    <property type="match status" value="2"/>
</dbReference>
<dbReference type="PANTHER" id="PTHR43280:SF30">
    <property type="entry name" value="MMSAB OPERON REGULATORY PROTEIN"/>
    <property type="match status" value="1"/>
</dbReference>
<dbReference type="PATRIC" id="fig|153151.4.peg.136"/>
<dbReference type="RefSeq" id="WP_062678476.1">
    <property type="nucleotide sequence ID" value="NZ_LQYW01000085.1"/>
</dbReference>
<evidence type="ECO:0000313" key="5">
    <source>
        <dbReference type="EMBL" id="KYD28054.1"/>
    </source>
</evidence>
<dbReference type="SUPFAM" id="SSF51215">
    <property type="entry name" value="Regulatory protein AraC"/>
    <property type="match status" value="1"/>
</dbReference>
<dbReference type="GO" id="GO:0043565">
    <property type="term" value="F:sequence-specific DNA binding"/>
    <property type="evidence" value="ECO:0007669"/>
    <property type="project" value="InterPro"/>
</dbReference>
<evidence type="ECO:0000256" key="1">
    <source>
        <dbReference type="ARBA" id="ARBA00023015"/>
    </source>
</evidence>
<keyword evidence="2" id="KW-0238">DNA-binding</keyword>
<feature type="domain" description="HTH araC/xylS-type" evidence="4">
    <location>
        <begin position="185"/>
        <end position="283"/>
    </location>
</feature>
<dbReference type="GO" id="GO:0003700">
    <property type="term" value="F:DNA-binding transcription factor activity"/>
    <property type="evidence" value="ECO:0007669"/>
    <property type="project" value="InterPro"/>
</dbReference>